<evidence type="ECO:0008006" key="3">
    <source>
        <dbReference type="Google" id="ProtNLM"/>
    </source>
</evidence>
<protein>
    <recommendedName>
        <fullName evidence="3">Heptaprenyl diphosphate synthase</fullName>
    </recommendedName>
</protein>
<dbReference type="Proteomes" id="UP001501734">
    <property type="component" value="Unassembled WGS sequence"/>
</dbReference>
<keyword evidence="2" id="KW-1185">Reference proteome</keyword>
<gene>
    <name evidence="1" type="ORF">GCM10022410_16950</name>
</gene>
<dbReference type="InterPro" id="IPR009920">
    <property type="entry name" value="HEPPP_synth_su1"/>
</dbReference>
<reference evidence="2" key="1">
    <citation type="journal article" date="2019" name="Int. J. Syst. Evol. Microbiol.">
        <title>The Global Catalogue of Microorganisms (GCM) 10K type strain sequencing project: providing services to taxonomists for standard genome sequencing and annotation.</title>
        <authorList>
            <consortium name="The Broad Institute Genomics Platform"/>
            <consortium name="The Broad Institute Genome Sequencing Center for Infectious Disease"/>
            <person name="Wu L."/>
            <person name="Ma J."/>
        </authorList>
    </citation>
    <scope>NUCLEOTIDE SEQUENCE [LARGE SCALE GENOMIC DNA]</scope>
    <source>
        <strain evidence="2">JCM 17250</strain>
    </source>
</reference>
<accession>A0ABP7VPS9</accession>
<name>A0ABP7VPS9_9BACI</name>
<evidence type="ECO:0000313" key="1">
    <source>
        <dbReference type="EMBL" id="GAA4071916.1"/>
    </source>
</evidence>
<dbReference type="EMBL" id="BAABDL010000085">
    <property type="protein sequence ID" value="GAA4071916.1"/>
    <property type="molecule type" value="Genomic_DNA"/>
</dbReference>
<dbReference type="Pfam" id="PF07307">
    <property type="entry name" value="HEPPP_synt_1"/>
    <property type="match status" value="1"/>
</dbReference>
<organism evidence="1 2">
    <name type="scientific">Amphibacillus indicireducens</name>
    <dbReference type="NCBI Taxonomy" id="1076330"/>
    <lineage>
        <taxon>Bacteria</taxon>
        <taxon>Bacillati</taxon>
        <taxon>Bacillota</taxon>
        <taxon>Bacilli</taxon>
        <taxon>Bacillales</taxon>
        <taxon>Bacillaceae</taxon>
        <taxon>Amphibacillus</taxon>
    </lineage>
</organism>
<comment type="caution">
    <text evidence="1">The sequence shown here is derived from an EMBL/GenBank/DDBJ whole genome shotgun (WGS) entry which is preliminary data.</text>
</comment>
<dbReference type="Gene3D" id="1.20.120.1450">
    <property type="match status" value="1"/>
</dbReference>
<proteinExistence type="predicted"/>
<dbReference type="RefSeq" id="WP_344912185.1">
    <property type="nucleotide sequence ID" value="NZ_BAABDL010000085.1"/>
</dbReference>
<sequence>MSIEGLIQAKLNEQYQTVMDPCLVSFLLKKDYRMAIYLSLVERTAWSQVKKIDVVTGITLLQQSFDLHQLVSNQPDANNTEKILQGDRFSAQYYALLAYHSENKLIEVLAQATKVISQLMIQMTEQKTDDRKTVVQLKYRLDTTVTAYLLRYFNLHQLEAFFHEEPQANQIDSKLIDLARLINARFKLHFQNGMIK</sequence>
<evidence type="ECO:0000313" key="2">
    <source>
        <dbReference type="Proteomes" id="UP001501734"/>
    </source>
</evidence>